<accession>A0A087SYS8</accession>
<proteinExistence type="predicted"/>
<dbReference type="Proteomes" id="UP000054359">
    <property type="component" value="Unassembled WGS sequence"/>
</dbReference>
<keyword evidence="2" id="KW-1185">Reference proteome</keyword>
<name>A0A087SYS8_STEMI</name>
<feature type="non-terminal residue" evidence="1">
    <location>
        <position position="147"/>
    </location>
</feature>
<organism evidence="1 2">
    <name type="scientific">Stegodyphus mimosarum</name>
    <name type="common">African social velvet spider</name>
    <dbReference type="NCBI Taxonomy" id="407821"/>
    <lineage>
        <taxon>Eukaryota</taxon>
        <taxon>Metazoa</taxon>
        <taxon>Ecdysozoa</taxon>
        <taxon>Arthropoda</taxon>
        <taxon>Chelicerata</taxon>
        <taxon>Arachnida</taxon>
        <taxon>Araneae</taxon>
        <taxon>Araneomorphae</taxon>
        <taxon>Entelegynae</taxon>
        <taxon>Eresoidea</taxon>
        <taxon>Eresidae</taxon>
        <taxon>Stegodyphus</taxon>
    </lineage>
</organism>
<dbReference type="Gene3D" id="6.10.140.1230">
    <property type="match status" value="1"/>
</dbReference>
<evidence type="ECO:0000313" key="2">
    <source>
        <dbReference type="Proteomes" id="UP000054359"/>
    </source>
</evidence>
<dbReference type="AlphaFoldDB" id="A0A087SYS8"/>
<dbReference type="OrthoDB" id="10448978at2759"/>
<evidence type="ECO:0000313" key="1">
    <source>
        <dbReference type="EMBL" id="KFM58017.1"/>
    </source>
</evidence>
<dbReference type="EMBL" id="KK112589">
    <property type="protein sequence ID" value="KFM58017.1"/>
    <property type="molecule type" value="Genomic_DNA"/>
</dbReference>
<reference evidence="1 2" key="1">
    <citation type="submission" date="2013-11" db="EMBL/GenBank/DDBJ databases">
        <title>Genome sequencing of Stegodyphus mimosarum.</title>
        <authorList>
            <person name="Bechsgaard J."/>
        </authorList>
    </citation>
    <scope>NUCLEOTIDE SEQUENCE [LARGE SCALE GENOMIC DNA]</scope>
</reference>
<dbReference type="STRING" id="407821.A0A087SYS8"/>
<protein>
    <submittedName>
        <fullName evidence="1">Charged multivesicular body protein 1a</fullName>
    </submittedName>
</protein>
<gene>
    <name evidence="1" type="ORF">X975_21487</name>
</gene>
<sequence>MSAKVDAVIFKLPNAITMEQVANVRPVLKALDKAISAMKLRKISYVMELVEQQFENLDVSVSVDEAAVERARGISIPLSQVTRLILETAVHHGLVYHLARADVIRTGEVAQANKVCTGKAVAQAVVRTGEVAAADGALTCSAGGPKK</sequence>